<evidence type="ECO:0000256" key="1">
    <source>
        <dbReference type="SAM" id="MobiDB-lite"/>
    </source>
</evidence>
<comment type="caution">
    <text evidence="2">The sequence shown here is derived from an EMBL/GenBank/DDBJ whole genome shotgun (WGS) entry which is preliminary data.</text>
</comment>
<reference evidence="2 3" key="1">
    <citation type="journal article" date="2014" name="Agronomy (Basel)">
        <title>A Draft Genome Sequence for Ensete ventricosum, the Drought-Tolerant Tree Against Hunger.</title>
        <authorList>
            <person name="Harrison J."/>
            <person name="Moore K.A."/>
            <person name="Paszkiewicz K."/>
            <person name="Jones T."/>
            <person name="Grant M."/>
            <person name="Ambacheew D."/>
            <person name="Muzemil S."/>
            <person name="Studholme D.J."/>
        </authorList>
    </citation>
    <scope>NUCLEOTIDE SEQUENCE [LARGE SCALE GENOMIC DNA]</scope>
</reference>
<evidence type="ECO:0000313" key="3">
    <source>
        <dbReference type="Proteomes" id="UP000287651"/>
    </source>
</evidence>
<dbReference type="Proteomes" id="UP000287651">
    <property type="component" value="Unassembled WGS sequence"/>
</dbReference>
<feature type="region of interest" description="Disordered" evidence="1">
    <location>
        <begin position="171"/>
        <end position="199"/>
    </location>
</feature>
<name>A0A427AV87_ENSVE</name>
<feature type="compositionally biased region" description="Polar residues" evidence="1">
    <location>
        <begin position="171"/>
        <end position="191"/>
    </location>
</feature>
<proteinExistence type="predicted"/>
<protein>
    <submittedName>
        <fullName evidence="2">Uncharacterized protein</fullName>
    </submittedName>
</protein>
<feature type="region of interest" description="Disordered" evidence="1">
    <location>
        <begin position="1"/>
        <end position="69"/>
    </location>
</feature>
<evidence type="ECO:0000313" key="2">
    <source>
        <dbReference type="EMBL" id="RRT80131.1"/>
    </source>
</evidence>
<dbReference type="AlphaFoldDB" id="A0A427AV87"/>
<accession>A0A427AV87</accession>
<dbReference type="EMBL" id="AMZH03001224">
    <property type="protein sequence ID" value="RRT80131.1"/>
    <property type="molecule type" value="Genomic_DNA"/>
</dbReference>
<organism evidence="2 3">
    <name type="scientific">Ensete ventricosum</name>
    <name type="common">Abyssinian banana</name>
    <name type="synonym">Musa ensete</name>
    <dbReference type="NCBI Taxonomy" id="4639"/>
    <lineage>
        <taxon>Eukaryota</taxon>
        <taxon>Viridiplantae</taxon>
        <taxon>Streptophyta</taxon>
        <taxon>Embryophyta</taxon>
        <taxon>Tracheophyta</taxon>
        <taxon>Spermatophyta</taxon>
        <taxon>Magnoliopsida</taxon>
        <taxon>Liliopsida</taxon>
        <taxon>Zingiberales</taxon>
        <taxon>Musaceae</taxon>
        <taxon>Ensete</taxon>
    </lineage>
</organism>
<gene>
    <name evidence="2" type="ORF">B296_00019600</name>
</gene>
<sequence>MQKEKETKLQNCHRRHLSRPSRSFKRNGHHPRQPPRPPPTSSCSSPRNVSKLEIRSRSPSSNDAELSSPVPASAAPALRFLGGTAAVSPPAAAAVSGKLSFALFPRISSAATSYARAASSAVPYVPSHTLAPFLGSLISAAHFPHGRLRIPLYDVFRRLSPSPAALVFVSSPSSPATKDQHCTVRSRSSSNRAKRGALP</sequence>
<feature type="compositionally biased region" description="Basic residues" evidence="1">
    <location>
        <begin position="11"/>
        <end position="33"/>
    </location>
</feature>